<gene>
    <name evidence="14" type="ORF">O4213_09780</name>
</gene>
<evidence type="ECO:0000313" key="15">
    <source>
        <dbReference type="Proteomes" id="UP001067235"/>
    </source>
</evidence>
<dbReference type="Proteomes" id="UP001067235">
    <property type="component" value="Unassembled WGS sequence"/>
</dbReference>
<keyword evidence="15" id="KW-1185">Reference proteome</keyword>
<reference evidence="14" key="1">
    <citation type="submission" date="2022-12" db="EMBL/GenBank/DDBJ databases">
        <authorList>
            <person name="Krivoruchko A.V."/>
            <person name="Elkin A."/>
        </authorList>
    </citation>
    <scope>NUCLEOTIDE SEQUENCE</scope>
    <source>
        <strain evidence="14">IEGM 1388</strain>
    </source>
</reference>
<keyword evidence="1" id="KW-1003">Cell membrane</keyword>
<dbReference type="Pfam" id="PF01435">
    <property type="entry name" value="Peptidase_M48"/>
    <property type="match status" value="1"/>
</dbReference>
<evidence type="ECO:0000313" key="14">
    <source>
        <dbReference type="EMBL" id="MCZ4550270.1"/>
    </source>
</evidence>
<feature type="region of interest" description="Disordered" evidence="11">
    <location>
        <begin position="296"/>
        <end position="348"/>
    </location>
</feature>
<evidence type="ECO:0000256" key="4">
    <source>
        <dbReference type="ARBA" id="ARBA00022723"/>
    </source>
</evidence>
<dbReference type="PANTHER" id="PTHR43221">
    <property type="entry name" value="PROTEASE HTPX"/>
    <property type="match status" value="1"/>
</dbReference>
<dbReference type="Gene3D" id="3.30.2010.10">
    <property type="entry name" value="Metalloproteases ('zincins'), catalytic domain"/>
    <property type="match status" value="1"/>
</dbReference>
<feature type="compositionally biased region" description="Basic and acidic residues" evidence="11">
    <location>
        <begin position="334"/>
        <end position="348"/>
    </location>
</feature>
<evidence type="ECO:0000256" key="6">
    <source>
        <dbReference type="ARBA" id="ARBA00022833"/>
    </source>
</evidence>
<keyword evidence="7 12" id="KW-1133">Transmembrane helix</keyword>
<dbReference type="PANTHER" id="PTHR43221:SF2">
    <property type="entry name" value="PROTEASE HTPX HOMOLOG"/>
    <property type="match status" value="1"/>
</dbReference>
<dbReference type="InterPro" id="IPR050083">
    <property type="entry name" value="HtpX_protease"/>
</dbReference>
<evidence type="ECO:0000259" key="13">
    <source>
        <dbReference type="Pfam" id="PF01435"/>
    </source>
</evidence>
<evidence type="ECO:0000256" key="10">
    <source>
        <dbReference type="RuleBase" id="RU003983"/>
    </source>
</evidence>
<keyword evidence="3 12" id="KW-0812">Transmembrane</keyword>
<dbReference type="EMBL" id="JAPWIE010000003">
    <property type="protein sequence ID" value="MCZ4550270.1"/>
    <property type="molecule type" value="Genomic_DNA"/>
</dbReference>
<keyword evidence="2 10" id="KW-0645">Protease</keyword>
<comment type="similarity">
    <text evidence="10">Belongs to the peptidase M48 family.</text>
</comment>
<keyword evidence="5 10" id="KW-0378">Hydrolase</keyword>
<name>A0ABT4MUA6_GORRU</name>
<feature type="transmembrane region" description="Helical" evidence="12">
    <location>
        <begin position="62"/>
        <end position="82"/>
    </location>
</feature>
<dbReference type="RefSeq" id="WP_301570896.1">
    <property type="nucleotide sequence ID" value="NZ_JAPWIE010000003.1"/>
</dbReference>
<evidence type="ECO:0000256" key="3">
    <source>
        <dbReference type="ARBA" id="ARBA00022692"/>
    </source>
</evidence>
<evidence type="ECO:0000256" key="5">
    <source>
        <dbReference type="ARBA" id="ARBA00022801"/>
    </source>
</evidence>
<feature type="transmembrane region" description="Helical" evidence="12">
    <location>
        <begin position="35"/>
        <end position="56"/>
    </location>
</feature>
<evidence type="ECO:0000256" key="2">
    <source>
        <dbReference type="ARBA" id="ARBA00022670"/>
    </source>
</evidence>
<keyword evidence="8 10" id="KW-0482">Metalloprotease</keyword>
<evidence type="ECO:0000256" key="8">
    <source>
        <dbReference type="ARBA" id="ARBA00023049"/>
    </source>
</evidence>
<dbReference type="CDD" id="cd07325">
    <property type="entry name" value="M48_Ste24p_like"/>
    <property type="match status" value="1"/>
</dbReference>
<organism evidence="14 15">
    <name type="scientific">Gordonia rubripertincta</name>
    <name type="common">Rhodococcus corallinus</name>
    <dbReference type="NCBI Taxonomy" id="36822"/>
    <lineage>
        <taxon>Bacteria</taxon>
        <taxon>Bacillati</taxon>
        <taxon>Actinomycetota</taxon>
        <taxon>Actinomycetes</taxon>
        <taxon>Mycobacteriales</taxon>
        <taxon>Gordoniaceae</taxon>
        <taxon>Gordonia</taxon>
    </lineage>
</organism>
<evidence type="ECO:0000256" key="9">
    <source>
        <dbReference type="ARBA" id="ARBA00023136"/>
    </source>
</evidence>
<proteinExistence type="inferred from homology"/>
<feature type="domain" description="Peptidase M48" evidence="13">
    <location>
        <begin position="95"/>
        <end position="176"/>
    </location>
</feature>
<evidence type="ECO:0000256" key="7">
    <source>
        <dbReference type="ARBA" id="ARBA00022989"/>
    </source>
</evidence>
<keyword evidence="9 12" id="KW-0472">Membrane</keyword>
<dbReference type="InterPro" id="IPR001915">
    <property type="entry name" value="Peptidase_M48"/>
</dbReference>
<protein>
    <submittedName>
        <fullName evidence="14">M48 family metallopeptidase</fullName>
    </submittedName>
</protein>
<accession>A0ABT4MUA6</accession>
<comment type="caution">
    <text evidence="14">The sequence shown here is derived from an EMBL/GenBank/DDBJ whole genome shotgun (WGS) entry which is preliminary data.</text>
</comment>
<keyword evidence="4" id="KW-0479">Metal-binding</keyword>
<evidence type="ECO:0000256" key="11">
    <source>
        <dbReference type="SAM" id="MobiDB-lite"/>
    </source>
</evidence>
<comment type="cofactor">
    <cofactor evidence="10">
        <name>Zn(2+)</name>
        <dbReference type="ChEBI" id="CHEBI:29105"/>
    </cofactor>
    <text evidence="10">Binds 1 zinc ion per subunit.</text>
</comment>
<evidence type="ECO:0000256" key="12">
    <source>
        <dbReference type="SAM" id="Phobius"/>
    </source>
</evidence>
<sequence>MNPQQPPAFGPPVTNWLAPAPYAGQPRRHPWEIPMLVLVILVGVGGYLLGVVMVSLGYLDTWFILILVAPLLIYLIRGLTYAMPRVNGVKMSPTQFPEGHQMVVEAARRFGLEHVPDAYVVLGNGTINAYASGHGFRRFVVVYSDLFEIGGQARSPEALRFIIGHEVGHIAAGHVSYWRQLGSVVGMNIPVLGQALSRSMEYTADNHGYYHQPSGSPGAIGVLAAGKYMLTSVSFDEFADRATHEKGFFTWVTNLQASHPVLTWRAAALRDRTGAGRMFFRPKNIVRGIGSGHVQKLAPIGSPPQFGGLVAPGQPPYHPPQQAAPRTPPGPPVDLRKPETDRDGDQGV</sequence>
<evidence type="ECO:0000256" key="1">
    <source>
        <dbReference type="ARBA" id="ARBA00022475"/>
    </source>
</evidence>
<keyword evidence="6 10" id="KW-0862">Zinc</keyword>